<feature type="binding site" evidence="5">
    <location>
        <position position="144"/>
    </location>
    <ligand>
        <name>AMP</name>
        <dbReference type="ChEBI" id="CHEBI:456215"/>
    </ligand>
</feature>
<comment type="subunit">
    <text evidence="5 7">Monomer.</text>
</comment>
<keyword evidence="5" id="KW-0963">Cytoplasm</keyword>
<comment type="caution">
    <text evidence="5">Lacks conserved residue(s) required for the propagation of feature annotation.</text>
</comment>
<sequence>MRVIMMGPPGAGKGTQAAILANELGVPAISTGELFRSHVADGSELGCRLRAVLEKGEYVPDELTNALVAERLDEPDASRGFILDGYPRTTAQVAELDRILQARGAQLTVVVLLTANTEVVLARLHRRAVEQGRADDDPEVIRNRIEVYQRRTAPLERLYEQRGILVRVDGGASRDEVAARILAACLPE</sequence>
<organism evidence="8 10">
    <name type="scientific">Rathayibacter toxicus</name>
    <dbReference type="NCBI Taxonomy" id="145458"/>
    <lineage>
        <taxon>Bacteria</taxon>
        <taxon>Bacillati</taxon>
        <taxon>Actinomycetota</taxon>
        <taxon>Actinomycetes</taxon>
        <taxon>Micrococcales</taxon>
        <taxon>Microbacteriaceae</taxon>
        <taxon>Rathayibacter</taxon>
    </lineage>
</organism>
<comment type="caution">
    <text evidence="8">The sequence shown here is derived from an EMBL/GenBank/DDBJ whole genome shotgun (WGS) entry which is preliminary data.</text>
</comment>
<dbReference type="eggNOG" id="COG0563">
    <property type="taxonomic scope" value="Bacteria"/>
</dbReference>
<comment type="catalytic activity">
    <reaction evidence="5 7">
        <text>AMP + ATP = 2 ADP</text>
        <dbReference type="Rhea" id="RHEA:12973"/>
        <dbReference type="ChEBI" id="CHEBI:30616"/>
        <dbReference type="ChEBI" id="CHEBI:456215"/>
        <dbReference type="ChEBI" id="CHEBI:456216"/>
        <dbReference type="EC" id="2.7.4.3"/>
    </reaction>
</comment>
<keyword evidence="4 5" id="KW-0418">Kinase</keyword>
<evidence type="ECO:0000256" key="6">
    <source>
        <dbReference type="RuleBase" id="RU003330"/>
    </source>
</evidence>
<evidence type="ECO:0000256" key="3">
    <source>
        <dbReference type="ARBA" id="ARBA00022741"/>
    </source>
</evidence>
<dbReference type="Gene3D" id="3.40.50.300">
    <property type="entry name" value="P-loop containing nucleotide triphosphate hydrolases"/>
    <property type="match status" value="1"/>
</dbReference>
<keyword evidence="1 5" id="KW-0808">Transferase</keyword>
<dbReference type="OrthoDB" id="9805030at2"/>
<dbReference type="HAMAP" id="MF_00235">
    <property type="entry name" value="Adenylate_kinase_Adk"/>
    <property type="match status" value="1"/>
</dbReference>
<dbReference type="EMBL" id="PSWU01000007">
    <property type="protein sequence ID" value="PPI15446.1"/>
    <property type="molecule type" value="Genomic_DNA"/>
</dbReference>
<comment type="pathway">
    <text evidence="5">Purine metabolism; AMP biosynthesis via salvage pathway; AMP from ADP: step 1/1.</text>
</comment>
<gene>
    <name evidence="5" type="primary">adk</name>
    <name evidence="9" type="ORF">C5C51_06695</name>
    <name evidence="8" type="ORF">VT73_06565</name>
</gene>
<keyword evidence="3 5" id="KW-0547">Nucleotide-binding</keyword>
<protein>
    <recommendedName>
        <fullName evidence="5 7">Adenylate kinase</fullName>
        <shortName evidence="5">AK</shortName>
        <ecNumber evidence="5 7">2.7.4.3</ecNumber>
    </recommendedName>
    <alternativeName>
        <fullName evidence="5">ATP-AMP transphosphorylase</fullName>
    </alternativeName>
    <alternativeName>
        <fullName evidence="5">ATP:AMP phosphotransferase</fullName>
    </alternativeName>
    <alternativeName>
        <fullName evidence="5">Adenylate monophosphate kinase</fullName>
    </alternativeName>
</protein>
<evidence type="ECO:0000313" key="8">
    <source>
        <dbReference type="EMBL" id="KKM45297.1"/>
    </source>
</evidence>
<reference evidence="8 10" key="1">
    <citation type="submission" date="2015-04" db="EMBL/GenBank/DDBJ databases">
        <title>Draft genome sequence of Rathayibacter toxicus strain FH-142 (AKA 70134 or CS 32), a Western Australian isolate.</title>
        <authorList>
            <consortium name="Consortium for Microbial Forensics and Genomics (microFORGE)"/>
            <person name="Knight B.M."/>
            <person name="Roberts D.P."/>
            <person name="Lin D."/>
            <person name="Hari K."/>
            <person name="Fletcher J."/>
            <person name="Melcher U."/>
            <person name="Blagden T."/>
            <person name="Luster D.G."/>
            <person name="Sechler A.J."/>
            <person name="Schneider W.L."/>
            <person name="Winegar R.A."/>
        </authorList>
    </citation>
    <scope>NUCLEOTIDE SEQUENCE [LARGE SCALE GENOMIC DNA]</scope>
    <source>
        <strain evidence="8 10">FH142</strain>
    </source>
</reference>
<dbReference type="KEGG" id="rtc:APU90_10180"/>
<dbReference type="EC" id="2.7.4.3" evidence="5 7"/>
<dbReference type="SUPFAM" id="SSF52540">
    <property type="entry name" value="P-loop containing nucleoside triphosphate hydrolases"/>
    <property type="match status" value="1"/>
</dbReference>
<evidence type="ECO:0000256" key="4">
    <source>
        <dbReference type="ARBA" id="ARBA00022777"/>
    </source>
</evidence>
<dbReference type="PANTHER" id="PTHR23359">
    <property type="entry name" value="NUCLEOTIDE KINASE"/>
    <property type="match status" value="1"/>
</dbReference>
<dbReference type="NCBIfam" id="NF011104">
    <property type="entry name" value="PRK14531.1"/>
    <property type="match status" value="1"/>
</dbReference>
<dbReference type="InterPro" id="IPR027417">
    <property type="entry name" value="P-loop_NTPase"/>
</dbReference>
<dbReference type="NCBIfam" id="NF011100">
    <property type="entry name" value="PRK14527.1"/>
    <property type="match status" value="1"/>
</dbReference>
<feature type="binding site" evidence="5">
    <location>
        <position position="172"/>
    </location>
    <ligand>
        <name>ATP</name>
        <dbReference type="ChEBI" id="CHEBI:30616"/>
    </ligand>
</feature>
<proteinExistence type="inferred from homology"/>
<dbReference type="Pfam" id="PF00406">
    <property type="entry name" value="ADK"/>
    <property type="match status" value="1"/>
</dbReference>
<feature type="binding site" evidence="5">
    <location>
        <position position="31"/>
    </location>
    <ligand>
        <name>AMP</name>
        <dbReference type="ChEBI" id="CHEBI:456215"/>
    </ligand>
</feature>
<evidence type="ECO:0000313" key="11">
    <source>
        <dbReference type="Proteomes" id="UP000237966"/>
    </source>
</evidence>
<dbReference type="PATRIC" id="fig|145458.7.peg.1578"/>
<dbReference type="InterPro" id="IPR000850">
    <property type="entry name" value="Adenylat/UMP-CMP_kin"/>
</dbReference>
<dbReference type="GO" id="GO:0004017">
    <property type="term" value="F:AMP kinase activity"/>
    <property type="evidence" value="ECO:0007669"/>
    <property type="project" value="UniProtKB-UniRule"/>
</dbReference>
<dbReference type="PRINTS" id="PR00094">
    <property type="entry name" value="ADENYLTKNASE"/>
</dbReference>
<feature type="binding site" evidence="5">
    <location>
        <position position="36"/>
    </location>
    <ligand>
        <name>AMP</name>
        <dbReference type="ChEBI" id="CHEBI:456215"/>
    </ligand>
</feature>
<feature type="binding site" evidence="5">
    <location>
        <position position="127"/>
    </location>
    <ligand>
        <name>ATP</name>
        <dbReference type="ChEBI" id="CHEBI:30616"/>
    </ligand>
</feature>
<dbReference type="NCBIfam" id="NF001381">
    <property type="entry name" value="PRK00279.1-3"/>
    <property type="match status" value="1"/>
</dbReference>
<feature type="region of interest" description="NMP" evidence="5">
    <location>
        <begin position="30"/>
        <end position="59"/>
    </location>
</feature>
<evidence type="ECO:0000313" key="10">
    <source>
        <dbReference type="Proteomes" id="UP000052979"/>
    </source>
</evidence>
<feature type="binding site" evidence="5">
    <location>
        <begin position="10"/>
        <end position="15"/>
    </location>
    <ligand>
        <name>ATP</name>
        <dbReference type="ChEBI" id="CHEBI:30616"/>
    </ligand>
</feature>
<dbReference type="InterPro" id="IPR033690">
    <property type="entry name" value="Adenylat_kinase_CS"/>
</dbReference>
<keyword evidence="10" id="KW-1185">Reference proteome</keyword>
<dbReference type="EMBL" id="LBFI01000044">
    <property type="protein sequence ID" value="KKM45297.1"/>
    <property type="molecule type" value="Genomic_DNA"/>
</dbReference>
<comment type="function">
    <text evidence="5">Catalyzes the reversible transfer of the terminal phosphate group between ATP and AMP. Plays an important role in cellular energy homeostasis and in adenine nucleotide metabolism.</text>
</comment>
<dbReference type="RefSeq" id="WP_027691450.1">
    <property type="nucleotide sequence ID" value="NZ_CP010848.1"/>
</dbReference>
<dbReference type="AlphaFoldDB" id="A0A0C5BA33"/>
<evidence type="ECO:0000256" key="5">
    <source>
        <dbReference type="HAMAP-Rule" id="MF_00235"/>
    </source>
</evidence>
<feature type="binding site" evidence="5">
    <location>
        <position position="133"/>
    </location>
    <ligand>
        <name>AMP</name>
        <dbReference type="ChEBI" id="CHEBI:456215"/>
    </ligand>
</feature>
<dbReference type="GO" id="GO:0005524">
    <property type="term" value="F:ATP binding"/>
    <property type="evidence" value="ECO:0007669"/>
    <property type="project" value="UniProtKB-UniRule"/>
</dbReference>
<keyword evidence="5 7" id="KW-0067">ATP-binding</keyword>
<feature type="binding site" evidence="5">
    <location>
        <begin position="57"/>
        <end position="59"/>
    </location>
    <ligand>
        <name>AMP</name>
        <dbReference type="ChEBI" id="CHEBI:456215"/>
    </ligand>
</feature>
<dbReference type="GeneID" id="93666979"/>
<evidence type="ECO:0000256" key="1">
    <source>
        <dbReference type="ARBA" id="ARBA00022679"/>
    </source>
</evidence>
<comment type="subcellular location">
    <subcellularLocation>
        <location evidence="5 7">Cytoplasm</location>
    </subcellularLocation>
</comment>
<evidence type="ECO:0000256" key="7">
    <source>
        <dbReference type="RuleBase" id="RU003331"/>
    </source>
</evidence>
<name>A0A0C5BA33_9MICO</name>
<reference evidence="9 11" key="2">
    <citation type="submission" date="2018-02" db="EMBL/GenBank/DDBJ databases">
        <title>Bacteriophage NCPPB3778 and a type I-E CRISPR drive the evolution of the US Biological Select Agent, Rathayibacter toxicus.</title>
        <authorList>
            <person name="Davis E.W.II."/>
            <person name="Tabima J.F."/>
            <person name="Weisberg A.J."/>
            <person name="Lopes L.D."/>
            <person name="Wiseman M.S."/>
            <person name="Wiseman M.S."/>
            <person name="Pupko T."/>
            <person name="Belcher M.S."/>
            <person name="Sechler A.J."/>
            <person name="Tancos M.A."/>
            <person name="Schroeder B.K."/>
            <person name="Murray T.D."/>
            <person name="Luster D.G."/>
            <person name="Schneider W.L."/>
            <person name="Rogers E."/>
            <person name="Andreote F.D."/>
            <person name="Grunwald N.J."/>
            <person name="Putnam M.L."/>
            <person name="Chang J.H."/>
        </authorList>
    </citation>
    <scope>NUCLEOTIDE SEQUENCE [LARGE SCALE GENOMIC DNA]</scope>
    <source>
        <strain evidence="9 11">FH99</strain>
    </source>
</reference>
<comment type="similarity">
    <text evidence="5 6">Belongs to the adenylate kinase family.</text>
</comment>
<feature type="binding site" evidence="5">
    <location>
        <begin position="85"/>
        <end position="88"/>
    </location>
    <ligand>
        <name>AMP</name>
        <dbReference type="ChEBI" id="CHEBI:456215"/>
    </ligand>
</feature>
<dbReference type="Proteomes" id="UP000237966">
    <property type="component" value="Unassembled WGS sequence"/>
</dbReference>
<keyword evidence="2 5" id="KW-0545">Nucleotide biosynthesis</keyword>
<dbReference type="KEGG" id="rtx:TI83_06910"/>
<evidence type="ECO:0000313" key="9">
    <source>
        <dbReference type="EMBL" id="PPI15446.1"/>
    </source>
</evidence>
<dbReference type="NCBIfam" id="NF011105">
    <property type="entry name" value="PRK14532.1"/>
    <property type="match status" value="1"/>
</dbReference>
<dbReference type="UniPathway" id="UPA00588">
    <property type="reaction ID" value="UER00649"/>
</dbReference>
<dbReference type="CDD" id="cd01428">
    <property type="entry name" value="ADK"/>
    <property type="match status" value="1"/>
</dbReference>
<dbReference type="STRING" id="145458.APU90_10180"/>
<comment type="domain">
    <text evidence="5">Consists of three domains, a large central CORE domain and two small peripheral domains, NMPbind and LID, which undergo movements during catalysis. The LID domain closes over the site of phosphoryl transfer upon ATP binding. Assembling and dissambling the active center during each catalytic cycle provides an effective means to prevent ATP hydrolysis.</text>
</comment>
<dbReference type="Proteomes" id="UP000052979">
    <property type="component" value="Unassembled WGS sequence"/>
</dbReference>
<dbReference type="GO" id="GO:0044209">
    <property type="term" value="P:AMP salvage"/>
    <property type="evidence" value="ECO:0007669"/>
    <property type="project" value="UniProtKB-UniRule"/>
</dbReference>
<feature type="binding site" evidence="5">
    <location>
        <position position="92"/>
    </location>
    <ligand>
        <name>AMP</name>
        <dbReference type="ChEBI" id="CHEBI:456215"/>
    </ligand>
</feature>
<accession>A0A0C5BA33</accession>
<evidence type="ECO:0000256" key="2">
    <source>
        <dbReference type="ARBA" id="ARBA00022727"/>
    </source>
</evidence>
<dbReference type="GO" id="GO:0005737">
    <property type="term" value="C:cytoplasm"/>
    <property type="evidence" value="ECO:0007669"/>
    <property type="project" value="UniProtKB-SubCell"/>
</dbReference>
<dbReference type="PROSITE" id="PS00113">
    <property type="entry name" value="ADENYLATE_KINASE"/>
    <property type="match status" value="1"/>
</dbReference>